<dbReference type="Pfam" id="PF13738">
    <property type="entry name" value="Pyr_redox_3"/>
    <property type="match status" value="1"/>
</dbReference>
<sequence>MERVDVAVIGGGQAGLAAGYHLRRAKADFLILDAEPEPGGAWRHYWDALTLFSPAEYSTLPGWWMPRQDGHPFPTRDHVVDYLAAYEKRYALPVRRPVTVTAVEPGDEHLKVVTDTRTIAAAAVISATGTWRSPHVPAIEGREVYTGRQLHTVGYRSPGEFAGKRVVVVGGGNSAAQILADVSTTATTTWVTRREPRLLPGDVDGRALFGISTRARTDPGATRVGDLGDIVVTPAVAEARERGVLTARPMFDRLTPTGIAWDGGESLDADAIIWATGFRPHLPHLAAFSGPDGRIRLDGNRAVTEPRLHLLGYGDWTGHASATIIGAARTAKDVVRTVLEQLT</sequence>
<gene>
    <name evidence="2" type="ORF">Afil01_32360</name>
</gene>
<dbReference type="PANTHER" id="PTHR43539">
    <property type="entry name" value="FLAVIN-BINDING MONOOXYGENASE-LIKE PROTEIN (AFU_ORTHOLOGUE AFUA_4G09220)"/>
    <property type="match status" value="1"/>
</dbReference>
<dbReference type="NCBIfam" id="NF040505">
    <property type="entry name" value="ArsO_flavin_mono"/>
    <property type="match status" value="1"/>
</dbReference>
<dbReference type="EMBL" id="BSTX01000002">
    <property type="protein sequence ID" value="GLZ78429.1"/>
    <property type="molecule type" value="Genomic_DNA"/>
</dbReference>
<dbReference type="PANTHER" id="PTHR43539:SF78">
    <property type="entry name" value="FLAVIN-CONTAINING MONOOXYGENASE"/>
    <property type="match status" value="1"/>
</dbReference>
<dbReference type="PRINTS" id="PR00469">
    <property type="entry name" value="PNDRDTASEII"/>
</dbReference>
<dbReference type="Proteomes" id="UP001165079">
    <property type="component" value="Unassembled WGS sequence"/>
</dbReference>
<evidence type="ECO:0000313" key="3">
    <source>
        <dbReference type="Proteomes" id="UP001165079"/>
    </source>
</evidence>
<evidence type="ECO:0000313" key="2">
    <source>
        <dbReference type="EMBL" id="GLZ78429.1"/>
    </source>
</evidence>
<dbReference type="GO" id="GO:0050660">
    <property type="term" value="F:flavin adenine dinucleotide binding"/>
    <property type="evidence" value="ECO:0007669"/>
    <property type="project" value="TreeGrafter"/>
</dbReference>
<name>A0A9W6SMB8_9ACTN</name>
<accession>A0A9W6SMB8</accession>
<keyword evidence="3" id="KW-1185">Reference proteome</keyword>
<dbReference type="RefSeq" id="WP_285663584.1">
    <property type="nucleotide sequence ID" value="NZ_BSTX01000002.1"/>
</dbReference>
<reference evidence="2" key="1">
    <citation type="submission" date="2023-03" db="EMBL/GenBank/DDBJ databases">
        <title>Actinorhabdospora filicis NBRC 111898.</title>
        <authorList>
            <person name="Ichikawa N."/>
            <person name="Sato H."/>
            <person name="Tonouchi N."/>
        </authorList>
    </citation>
    <scope>NUCLEOTIDE SEQUENCE</scope>
    <source>
        <strain evidence="2">NBRC 111898</strain>
    </source>
</reference>
<dbReference type="Gene3D" id="3.50.50.60">
    <property type="entry name" value="FAD/NAD(P)-binding domain"/>
    <property type="match status" value="1"/>
</dbReference>
<proteinExistence type="predicted"/>
<dbReference type="SUPFAM" id="SSF51905">
    <property type="entry name" value="FAD/NAD(P)-binding domain"/>
    <property type="match status" value="2"/>
</dbReference>
<comment type="caution">
    <text evidence="2">The sequence shown here is derived from an EMBL/GenBank/DDBJ whole genome shotgun (WGS) entry which is preliminary data.</text>
</comment>
<organism evidence="2 3">
    <name type="scientific">Actinorhabdospora filicis</name>
    <dbReference type="NCBI Taxonomy" id="1785913"/>
    <lineage>
        <taxon>Bacteria</taxon>
        <taxon>Bacillati</taxon>
        <taxon>Actinomycetota</taxon>
        <taxon>Actinomycetes</taxon>
        <taxon>Micromonosporales</taxon>
        <taxon>Micromonosporaceae</taxon>
        <taxon>Actinorhabdospora</taxon>
    </lineage>
</organism>
<evidence type="ECO:0000256" key="1">
    <source>
        <dbReference type="ARBA" id="ARBA00023002"/>
    </source>
</evidence>
<keyword evidence="2" id="KW-0503">Monooxygenase</keyword>
<dbReference type="GO" id="GO:0004497">
    <property type="term" value="F:monooxygenase activity"/>
    <property type="evidence" value="ECO:0007669"/>
    <property type="project" value="UniProtKB-KW"/>
</dbReference>
<keyword evidence="1" id="KW-0560">Oxidoreductase</keyword>
<dbReference type="InterPro" id="IPR050982">
    <property type="entry name" value="Auxin_biosynth/cation_transpt"/>
</dbReference>
<dbReference type="AlphaFoldDB" id="A0A9W6SMB8"/>
<protein>
    <submittedName>
        <fullName evidence="2">Monooxygenase</fullName>
    </submittedName>
</protein>
<dbReference type="PRINTS" id="PR00368">
    <property type="entry name" value="FADPNR"/>
</dbReference>
<dbReference type="InterPro" id="IPR036188">
    <property type="entry name" value="FAD/NAD-bd_sf"/>
</dbReference>